<dbReference type="SUPFAM" id="SSF52540">
    <property type="entry name" value="P-loop containing nucleoside triphosphate hydrolases"/>
    <property type="match status" value="1"/>
</dbReference>
<dbReference type="InterPro" id="IPR027417">
    <property type="entry name" value="P-loop_NTPase"/>
</dbReference>
<dbReference type="InterPro" id="IPR041682">
    <property type="entry name" value="AAA_14"/>
</dbReference>
<evidence type="ECO:0000259" key="2">
    <source>
        <dbReference type="Pfam" id="PF13635"/>
    </source>
</evidence>
<dbReference type="AlphaFoldDB" id="A0A3B0X8L8"/>
<proteinExistence type="predicted"/>
<gene>
    <name evidence="3" type="ORF">MNBD_GAMMA11-1864</name>
</gene>
<accession>A0A3B0X8L8</accession>
<dbReference type="EMBL" id="UOFG01000129">
    <property type="protein sequence ID" value="VAW60733.1"/>
    <property type="molecule type" value="Genomic_DNA"/>
</dbReference>
<evidence type="ECO:0000259" key="1">
    <source>
        <dbReference type="Pfam" id="PF13173"/>
    </source>
</evidence>
<feature type="domain" description="DUF4143" evidence="2">
    <location>
        <begin position="180"/>
        <end position="315"/>
    </location>
</feature>
<sequence length="315" mass="36223">MWIKRDISALIQKMSEERPALLLTGARQTGKSSLLNHLFPDLPYQSLDVPLAAKQASESGQFFLESHGTPLIIDKIQYAPELFRHIKIHIDQNRQLTGQYIMTGSQKFSLMKGVSESLAGRVAILNLHSLSTRELANHFKITPDAGQILEWMMKGGYPEVYERNLDHTRFFADYIATYIERDVRQLLNIRHIREFDQFMRLLAIRSGQIFSMSRIATEIGVSTHTIKSWISVLEASNIIYLLRPYYQNFGKRIIKSPKLYFLDTGLLCYLTNIQTTENLAQNPLLGAFFETCALGQLLRSLHNQGLADEIYYFRD</sequence>
<name>A0A3B0X8L8_9ZZZZ</name>
<dbReference type="PANTHER" id="PTHR43566">
    <property type="entry name" value="CONSERVED PROTEIN"/>
    <property type="match status" value="1"/>
</dbReference>
<feature type="non-terminal residue" evidence="3">
    <location>
        <position position="315"/>
    </location>
</feature>
<protein>
    <submittedName>
        <fullName evidence="3">ATPase</fullName>
    </submittedName>
</protein>
<dbReference type="Pfam" id="PF13173">
    <property type="entry name" value="AAA_14"/>
    <property type="match status" value="1"/>
</dbReference>
<dbReference type="InterPro" id="IPR025420">
    <property type="entry name" value="DUF4143"/>
</dbReference>
<reference evidence="3" key="1">
    <citation type="submission" date="2018-06" db="EMBL/GenBank/DDBJ databases">
        <authorList>
            <person name="Zhirakovskaya E."/>
        </authorList>
    </citation>
    <scope>NUCLEOTIDE SEQUENCE</scope>
</reference>
<organism evidence="3">
    <name type="scientific">hydrothermal vent metagenome</name>
    <dbReference type="NCBI Taxonomy" id="652676"/>
    <lineage>
        <taxon>unclassified sequences</taxon>
        <taxon>metagenomes</taxon>
        <taxon>ecological metagenomes</taxon>
    </lineage>
</organism>
<feature type="domain" description="AAA" evidence="1">
    <location>
        <begin position="18"/>
        <end position="135"/>
    </location>
</feature>
<dbReference type="PANTHER" id="PTHR43566:SF2">
    <property type="entry name" value="DUF4143 DOMAIN-CONTAINING PROTEIN"/>
    <property type="match status" value="1"/>
</dbReference>
<evidence type="ECO:0000313" key="3">
    <source>
        <dbReference type="EMBL" id="VAW60733.1"/>
    </source>
</evidence>
<dbReference type="Pfam" id="PF13635">
    <property type="entry name" value="DUF4143"/>
    <property type="match status" value="1"/>
</dbReference>